<protein>
    <submittedName>
        <fullName evidence="1">Uncharacterized protein</fullName>
    </submittedName>
</protein>
<keyword evidence="2" id="KW-1185">Reference proteome</keyword>
<evidence type="ECO:0000313" key="2">
    <source>
        <dbReference type="Proteomes" id="UP000182235"/>
    </source>
</evidence>
<accession>A0A1J9QJ74</accession>
<dbReference type="Proteomes" id="UP000182235">
    <property type="component" value="Unassembled WGS sequence"/>
</dbReference>
<reference evidence="1 2" key="1">
    <citation type="submission" date="2015-07" db="EMBL/GenBank/DDBJ databases">
        <title>Emmonsia species relationships and genome sequence.</title>
        <authorList>
            <consortium name="The Broad Institute Genomics Platform"/>
            <person name="Cuomo C.A."/>
            <person name="Munoz J.F."/>
            <person name="Imamovic A."/>
            <person name="Priest M.E."/>
            <person name="Young S."/>
            <person name="Clay O.K."/>
            <person name="McEwen J.G."/>
        </authorList>
    </citation>
    <scope>NUCLEOTIDE SEQUENCE [LARGE SCALE GENOMIC DNA]</scope>
    <source>
        <strain evidence="1 2">UAMH 9510</strain>
    </source>
</reference>
<evidence type="ECO:0000313" key="1">
    <source>
        <dbReference type="EMBL" id="OJD15948.1"/>
    </source>
</evidence>
<comment type="caution">
    <text evidence="1">The sequence shown here is derived from an EMBL/GenBank/DDBJ whole genome shotgun (WGS) entry which is preliminary data.</text>
</comment>
<dbReference type="VEuPathDB" id="FungiDB:AJ78_03853"/>
<organism evidence="1 2">
    <name type="scientific">Emergomyces pasteurianus Ep9510</name>
    <dbReference type="NCBI Taxonomy" id="1447872"/>
    <lineage>
        <taxon>Eukaryota</taxon>
        <taxon>Fungi</taxon>
        <taxon>Dikarya</taxon>
        <taxon>Ascomycota</taxon>
        <taxon>Pezizomycotina</taxon>
        <taxon>Eurotiomycetes</taxon>
        <taxon>Eurotiomycetidae</taxon>
        <taxon>Onygenales</taxon>
        <taxon>Ajellomycetaceae</taxon>
        <taxon>Emergomyces</taxon>
    </lineage>
</organism>
<dbReference type="AlphaFoldDB" id="A0A1J9QJ74"/>
<gene>
    <name evidence="1" type="ORF">AJ78_03853</name>
</gene>
<dbReference type="EMBL" id="LGRN01000130">
    <property type="protein sequence ID" value="OJD15948.1"/>
    <property type="molecule type" value="Genomic_DNA"/>
</dbReference>
<sequence>MADSNEINVKKDADIAGQSNIKIDFMNANISIDAGYAQTWARDIQLNERSTDFLKMVNLFKE</sequence>
<proteinExistence type="predicted"/>
<name>A0A1J9QJ74_9EURO</name>
<dbReference type="OrthoDB" id="4187030at2759"/>